<protein>
    <submittedName>
        <fullName evidence="3">Uncharacterized protein</fullName>
    </submittedName>
</protein>
<evidence type="ECO:0000313" key="4">
    <source>
        <dbReference type="Proteomes" id="UP000549009"/>
    </source>
</evidence>
<reference evidence="3 4" key="1">
    <citation type="submission" date="2020-08" db="EMBL/GenBank/DDBJ databases">
        <title>Genomic Encyclopedia of Type Strains, Phase III (KMG-III): the genomes of soil and plant-associated and newly described type strains.</title>
        <authorList>
            <person name="Whitman W."/>
        </authorList>
    </citation>
    <scope>NUCLEOTIDE SEQUENCE [LARGE SCALE GENOMIC DNA]</scope>
    <source>
        <strain evidence="3 4">CECT 3146</strain>
    </source>
</reference>
<evidence type="ECO:0000313" key="3">
    <source>
        <dbReference type="EMBL" id="MBB5109345.1"/>
    </source>
</evidence>
<feature type="compositionally biased region" description="Basic residues" evidence="1">
    <location>
        <begin position="141"/>
        <end position="155"/>
    </location>
</feature>
<comment type="caution">
    <text evidence="3">The sequence shown here is derived from an EMBL/GenBank/DDBJ whole genome shotgun (WGS) entry which is preliminary data.</text>
</comment>
<keyword evidence="2" id="KW-1133">Transmembrane helix</keyword>
<keyword evidence="4" id="KW-1185">Reference proteome</keyword>
<evidence type="ECO:0000256" key="2">
    <source>
        <dbReference type="SAM" id="Phobius"/>
    </source>
</evidence>
<name>A0A7W8F020_STRST</name>
<dbReference type="AlphaFoldDB" id="A0A7W8F020"/>
<dbReference type="RefSeq" id="WP_184926326.1">
    <property type="nucleotide sequence ID" value="NZ_BMSQ01000030.1"/>
</dbReference>
<feature type="transmembrane region" description="Helical" evidence="2">
    <location>
        <begin position="33"/>
        <end position="52"/>
    </location>
</feature>
<evidence type="ECO:0000256" key="1">
    <source>
        <dbReference type="SAM" id="MobiDB-lite"/>
    </source>
</evidence>
<accession>A0A7W8F020</accession>
<keyword evidence="2" id="KW-0472">Membrane</keyword>
<dbReference type="Proteomes" id="UP000549009">
    <property type="component" value="Unassembled WGS sequence"/>
</dbReference>
<sequence>MSAAAGPRRARYYTSARRHPWVLGRWADWRIPFGPYNAAQIALAVVGGFVLIKLLPVWTAFGPAGGVLVLAGWIAGIWLLRRPRIGGRSPLAAAVGFIALAGQPAGGRIGRRAARDRPARRLGGGCVLEALPRPAPSPPRRTGRSRTAGHRRRRGPSGPGALVGAPVSPVQALLARSRSRSEGVR</sequence>
<organism evidence="3 4">
    <name type="scientific">Streptomyces spectabilis</name>
    <dbReference type="NCBI Taxonomy" id="68270"/>
    <lineage>
        <taxon>Bacteria</taxon>
        <taxon>Bacillati</taxon>
        <taxon>Actinomycetota</taxon>
        <taxon>Actinomycetes</taxon>
        <taxon>Kitasatosporales</taxon>
        <taxon>Streptomycetaceae</taxon>
        <taxon>Streptomyces</taxon>
    </lineage>
</organism>
<gene>
    <name evidence="3" type="ORF">FHS40_008473</name>
</gene>
<keyword evidence="2" id="KW-0812">Transmembrane</keyword>
<dbReference type="EMBL" id="JACHJD010000026">
    <property type="protein sequence ID" value="MBB5109345.1"/>
    <property type="molecule type" value="Genomic_DNA"/>
</dbReference>
<feature type="region of interest" description="Disordered" evidence="1">
    <location>
        <begin position="128"/>
        <end position="185"/>
    </location>
</feature>
<feature type="transmembrane region" description="Helical" evidence="2">
    <location>
        <begin position="58"/>
        <end position="80"/>
    </location>
</feature>
<proteinExistence type="predicted"/>